<dbReference type="InterPro" id="IPR047127">
    <property type="entry name" value="MutT-like"/>
</dbReference>
<keyword evidence="5" id="KW-0479">Metal-binding</keyword>
<comment type="similarity">
    <text evidence="2 17">Belongs to the Nudix hydrolase family.</text>
</comment>
<dbReference type="AlphaFoldDB" id="A0A848QKE4"/>
<keyword evidence="20" id="KW-1185">Reference proteome</keyword>
<reference evidence="19 20" key="1">
    <citation type="submission" date="2020-04" db="EMBL/GenBank/DDBJ databases">
        <authorList>
            <person name="Liu A."/>
        </authorList>
    </citation>
    <scope>NUCLEOTIDE SEQUENCE [LARGE SCALE GENOMIC DNA]</scope>
    <source>
        <strain evidence="19 20">RZ02</strain>
    </source>
</reference>
<dbReference type="GO" id="GO:0035539">
    <property type="term" value="F:8-oxo-7,8-dihydrodeoxyguanosine triphosphate pyrophosphatase activity"/>
    <property type="evidence" value="ECO:0007669"/>
    <property type="project" value="UniProtKB-EC"/>
</dbReference>
<dbReference type="GO" id="GO:0008413">
    <property type="term" value="F:8-oxo-7,8-dihydroguanosine triphosphate pyrophosphatase activity"/>
    <property type="evidence" value="ECO:0007669"/>
    <property type="project" value="TreeGrafter"/>
</dbReference>
<dbReference type="EC" id="3.6.1.55" evidence="12"/>
<evidence type="ECO:0000256" key="8">
    <source>
        <dbReference type="ARBA" id="ARBA00022842"/>
    </source>
</evidence>
<evidence type="ECO:0000256" key="9">
    <source>
        <dbReference type="ARBA" id="ARBA00023204"/>
    </source>
</evidence>
<keyword evidence="7 17" id="KW-0378">Hydrolase</keyword>
<keyword evidence="6" id="KW-0227">DNA damage</keyword>
<name>A0A848QKE4_9SPHN</name>
<evidence type="ECO:0000256" key="1">
    <source>
        <dbReference type="ARBA" id="ARBA00001946"/>
    </source>
</evidence>
<evidence type="ECO:0000256" key="5">
    <source>
        <dbReference type="ARBA" id="ARBA00022723"/>
    </source>
</evidence>
<dbReference type="Proteomes" id="UP000561181">
    <property type="component" value="Unassembled WGS sequence"/>
</dbReference>
<evidence type="ECO:0000256" key="11">
    <source>
        <dbReference type="ARBA" id="ARBA00036904"/>
    </source>
</evidence>
<evidence type="ECO:0000256" key="16">
    <source>
        <dbReference type="ARBA" id="ARBA00042798"/>
    </source>
</evidence>
<dbReference type="InterPro" id="IPR020084">
    <property type="entry name" value="NUDIX_hydrolase_CS"/>
</dbReference>
<dbReference type="GO" id="GO:0006260">
    <property type="term" value="P:DNA replication"/>
    <property type="evidence" value="ECO:0007669"/>
    <property type="project" value="UniProtKB-KW"/>
</dbReference>
<comment type="caution">
    <text evidence="19">The sequence shown here is derived from an EMBL/GenBank/DDBJ whole genome shotgun (WGS) entry which is preliminary data.</text>
</comment>
<sequence length="133" mass="14127">MEVVAAAIAGKTGLWLMHRRPKNKHHGGLWEFPGGKVETGETRENALVREVMEELGVTIDAGGLTAVAQAQSEGGGDHPPLVIFLYISDSWTGTIQSLEGGAIGWFSPNEIAALPKPPLDVVLAEQLFAQTNG</sequence>
<keyword evidence="9" id="KW-0234">DNA repair</keyword>
<keyword evidence="8" id="KW-0460">Magnesium</keyword>
<dbReference type="SUPFAM" id="SSF55811">
    <property type="entry name" value="Nudix"/>
    <property type="match status" value="1"/>
</dbReference>
<dbReference type="InterPro" id="IPR020476">
    <property type="entry name" value="Nudix_hydrolase"/>
</dbReference>
<dbReference type="InterPro" id="IPR015797">
    <property type="entry name" value="NUDIX_hydrolase-like_dom_sf"/>
</dbReference>
<dbReference type="InterPro" id="IPR000086">
    <property type="entry name" value="NUDIX_hydrolase_dom"/>
</dbReference>
<dbReference type="GO" id="GO:0044716">
    <property type="term" value="F:8-oxo-GDP phosphatase activity"/>
    <property type="evidence" value="ECO:0007669"/>
    <property type="project" value="TreeGrafter"/>
</dbReference>
<dbReference type="PRINTS" id="PR00502">
    <property type="entry name" value="NUDIXFAMILY"/>
</dbReference>
<comment type="catalytic activity">
    <reaction evidence="10">
        <text>8-oxo-dGTP + H2O = 8-oxo-dGMP + diphosphate + H(+)</text>
        <dbReference type="Rhea" id="RHEA:31575"/>
        <dbReference type="ChEBI" id="CHEBI:15377"/>
        <dbReference type="ChEBI" id="CHEBI:15378"/>
        <dbReference type="ChEBI" id="CHEBI:33019"/>
        <dbReference type="ChEBI" id="CHEBI:63224"/>
        <dbReference type="ChEBI" id="CHEBI:77896"/>
        <dbReference type="EC" id="3.6.1.55"/>
    </reaction>
</comment>
<proteinExistence type="inferred from homology"/>
<dbReference type="PANTHER" id="PTHR47707:SF1">
    <property type="entry name" value="NUDIX HYDROLASE FAMILY PROTEIN"/>
    <property type="match status" value="1"/>
</dbReference>
<evidence type="ECO:0000256" key="4">
    <source>
        <dbReference type="ARBA" id="ARBA00022705"/>
    </source>
</evidence>
<evidence type="ECO:0000256" key="14">
    <source>
        <dbReference type="ARBA" id="ARBA00041592"/>
    </source>
</evidence>
<evidence type="ECO:0000256" key="13">
    <source>
        <dbReference type="ARBA" id="ARBA00040794"/>
    </source>
</evidence>
<evidence type="ECO:0000256" key="2">
    <source>
        <dbReference type="ARBA" id="ARBA00005582"/>
    </source>
</evidence>
<feature type="domain" description="Nudix hydrolase" evidence="18">
    <location>
        <begin position="1"/>
        <end position="129"/>
    </location>
</feature>
<gene>
    <name evidence="19" type="ORF">HKD42_03715</name>
</gene>
<comment type="catalytic activity">
    <reaction evidence="11">
        <text>8-oxo-GTP + H2O = 8-oxo-GMP + diphosphate + H(+)</text>
        <dbReference type="Rhea" id="RHEA:67616"/>
        <dbReference type="ChEBI" id="CHEBI:15377"/>
        <dbReference type="ChEBI" id="CHEBI:15378"/>
        <dbReference type="ChEBI" id="CHEBI:33019"/>
        <dbReference type="ChEBI" id="CHEBI:143553"/>
        <dbReference type="ChEBI" id="CHEBI:145694"/>
    </reaction>
</comment>
<evidence type="ECO:0000256" key="7">
    <source>
        <dbReference type="ARBA" id="ARBA00022801"/>
    </source>
</evidence>
<evidence type="ECO:0000313" key="20">
    <source>
        <dbReference type="Proteomes" id="UP000561181"/>
    </source>
</evidence>
<evidence type="ECO:0000256" key="17">
    <source>
        <dbReference type="RuleBase" id="RU003476"/>
    </source>
</evidence>
<dbReference type="GO" id="GO:0046872">
    <property type="term" value="F:metal ion binding"/>
    <property type="evidence" value="ECO:0007669"/>
    <property type="project" value="UniProtKB-KW"/>
</dbReference>
<accession>A0A848QKE4</accession>
<dbReference type="GO" id="GO:0044715">
    <property type="term" value="F:8-oxo-dGDP phosphatase activity"/>
    <property type="evidence" value="ECO:0007669"/>
    <property type="project" value="TreeGrafter"/>
</dbReference>
<dbReference type="GO" id="GO:0006281">
    <property type="term" value="P:DNA repair"/>
    <property type="evidence" value="ECO:0007669"/>
    <property type="project" value="UniProtKB-KW"/>
</dbReference>
<evidence type="ECO:0000259" key="18">
    <source>
        <dbReference type="PROSITE" id="PS51462"/>
    </source>
</evidence>
<dbReference type="CDD" id="cd03425">
    <property type="entry name" value="NUDIX_MutT_NudA_like"/>
    <property type="match status" value="1"/>
</dbReference>
<evidence type="ECO:0000256" key="10">
    <source>
        <dbReference type="ARBA" id="ARBA00035861"/>
    </source>
</evidence>
<keyword evidence="4" id="KW-0235">DNA replication</keyword>
<dbReference type="Gene3D" id="3.90.79.10">
    <property type="entry name" value="Nucleoside Triphosphate Pyrophosphohydrolase"/>
    <property type="match status" value="1"/>
</dbReference>
<evidence type="ECO:0000256" key="15">
    <source>
        <dbReference type="ARBA" id="ARBA00041979"/>
    </source>
</evidence>
<dbReference type="EMBL" id="JABCRE010000002">
    <property type="protein sequence ID" value="NMW31163.1"/>
    <property type="molecule type" value="Genomic_DNA"/>
</dbReference>
<dbReference type="Pfam" id="PF00293">
    <property type="entry name" value="NUDIX"/>
    <property type="match status" value="1"/>
</dbReference>
<organism evidence="19 20">
    <name type="scientific">Pontixanthobacter rizhaonensis</name>
    <dbReference type="NCBI Taxonomy" id="2730337"/>
    <lineage>
        <taxon>Bacteria</taxon>
        <taxon>Pseudomonadati</taxon>
        <taxon>Pseudomonadota</taxon>
        <taxon>Alphaproteobacteria</taxon>
        <taxon>Sphingomonadales</taxon>
        <taxon>Erythrobacteraceae</taxon>
        <taxon>Pontixanthobacter</taxon>
    </lineage>
</organism>
<evidence type="ECO:0000256" key="6">
    <source>
        <dbReference type="ARBA" id="ARBA00022763"/>
    </source>
</evidence>
<evidence type="ECO:0000313" key="19">
    <source>
        <dbReference type="EMBL" id="NMW31163.1"/>
    </source>
</evidence>
<dbReference type="PROSITE" id="PS00893">
    <property type="entry name" value="NUDIX_BOX"/>
    <property type="match status" value="1"/>
</dbReference>
<comment type="cofactor">
    <cofactor evidence="1">
        <name>Mg(2+)</name>
        <dbReference type="ChEBI" id="CHEBI:18420"/>
    </cofactor>
</comment>
<dbReference type="PROSITE" id="PS51462">
    <property type="entry name" value="NUDIX"/>
    <property type="match status" value="1"/>
</dbReference>
<keyword evidence="3" id="KW-0515">Mutator protein</keyword>
<dbReference type="PANTHER" id="PTHR47707">
    <property type="entry name" value="8-OXO-DGTP DIPHOSPHATASE"/>
    <property type="match status" value="1"/>
</dbReference>
<evidence type="ECO:0000256" key="3">
    <source>
        <dbReference type="ARBA" id="ARBA00022457"/>
    </source>
</evidence>
<protein>
    <recommendedName>
        <fullName evidence="13">8-oxo-dGTP diphosphatase</fullName>
        <ecNumber evidence="12">3.6.1.55</ecNumber>
    </recommendedName>
    <alternativeName>
        <fullName evidence="16">7,8-dihydro-8-oxoguanine-triphosphatase</fullName>
    </alternativeName>
    <alternativeName>
        <fullName evidence="15">Mutator protein MutT</fullName>
    </alternativeName>
    <alternativeName>
        <fullName evidence="14">dGTP pyrophosphohydrolase</fullName>
    </alternativeName>
</protein>
<evidence type="ECO:0000256" key="12">
    <source>
        <dbReference type="ARBA" id="ARBA00038905"/>
    </source>
</evidence>